<evidence type="ECO:0000256" key="4">
    <source>
        <dbReference type="ARBA" id="ARBA00023172"/>
    </source>
</evidence>
<evidence type="ECO:0000256" key="3">
    <source>
        <dbReference type="ARBA" id="ARBA00023125"/>
    </source>
</evidence>
<dbReference type="GO" id="GO:0006310">
    <property type="term" value="P:DNA recombination"/>
    <property type="evidence" value="ECO:0007669"/>
    <property type="project" value="UniProtKB-KW"/>
</dbReference>
<dbReference type="GO" id="GO:0003677">
    <property type="term" value="F:DNA binding"/>
    <property type="evidence" value="ECO:0007669"/>
    <property type="project" value="UniProtKB-KW"/>
</dbReference>
<dbReference type="InterPro" id="IPR001959">
    <property type="entry name" value="Transposase"/>
</dbReference>
<sequence>MQSKNISNTKIQGGEIVRLKKNKPNAKQRVIQFELNPNKEQCIILSALTYASSKLWNVANYERITWTKESGNPYPDWYEQKARLKESFWYKNLPSQTAQEVLKQLDEAWSSFYKLKKTGGIENPRPPKYKHSNFNIRYLNKGFVISDGVIRLTVPKQQKLYMKQKYVLDTDFLYIQIPDRYKNFAGKAKVIEIIPIPRSNKYKINIIVDLPATQYQQDNAIYMAIDLGVNNLMTCYTSTGKSMIISGRQLLSINRYFDKEIAHHQSITYAQQATSEAKYKKSSRRIQQLYTKRKKQVHHLLHTATKQVIDFAEQEGVAAIIIGDLSHIRDDKDMGKVNNQKVHKWPFKKVEELLTYKTADRGIFTDKQEESYTSQCSPYATEVSEASAQKSNRKYRGLYVVDSKTYNADCVGAYNILKKYLCRVGKPNPAVVALDPPEMYRWNGQCFIGNQKLANLLAM</sequence>
<dbReference type="EMBL" id="CP002360">
    <property type="protein sequence ID" value="AEE96514.1"/>
    <property type="molecule type" value="Genomic_DNA"/>
</dbReference>
<evidence type="ECO:0000256" key="2">
    <source>
        <dbReference type="ARBA" id="ARBA00022578"/>
    </source>
</evidence>
<evidence type="ECO:0000259" key="5">
    <source>
        <dbReference type="Pfam" id="PF01385"/>
    </source>
</evidence>
<evidence type="ECO:0000259" key="6">
    <source>
        <dbReference type="Pfam" id="PF07282"/>
    </source>
</evidence>
<reference evidence="8" key="1">
    <citation type="submission" date="2010-11" db="EMBL/GenBank/DDBJ databases">
        <title>The complete genome of Mahella australiensis DSM 15567.</title>
        <authorList>
            <consortium name="US DOE Joint Genome Institute (JGI-PGF)"/>
            <person name="Lucas S."/>
            <person name="Copeland A."/>
            <person name="Lapidus A."/>
            <person name="Bruce D."/>
            <person name="Goodwin L."/>
            <person name="Pitluck S."/>
            <person name="Kyrpides N."/>
            <person name="Mavromatis K."/>
            <person name="Pagani I."/>
            <person name="Ivanova N."/>
            <person name="Teshima H."/>
            <person name="Brettin T."/>
            <person name="Detter J.C."/>
            <person name="Han C."/>
            <person name="Tapia R."/>
            <person name="Land M."/>
            <person name="Hauser L."/>
            <person name="Markowitz V."/>
            <person name="Cheng J.-F."/>
            <person name="Hugenholtz P."/>
            <person name="Woyke T."/>
            <person name="Wu D."/>
            <person name="Spring S."/>
            <person name="Pukall R."/>
            <person name="Steenblock K."/>
            <person name="Schneider S."/>
            <person name="Klenk H.-P."/>
            <person name="Eisen J.A."/>
        </authorList>
    </citation>
    <scope>NUCLEOTIDE SEQUENCE [LARGE SCALE GENOMIC DNA]</scope>
    <source>
        <strain evidence="8">DSM 15567 / CIP 107919 / 50-1 BON</strain>
    </source>
</reference>
<dbReference type="InterPro" id="IPR010095">
    <property type="entry name" value="Cas12f1-like_TNB"/>
</dbReference>
<feature type="domain" description="Cas12f1-like TNB" evidence="6">
    <location>
        <begin position="347"/>
        <end position="416"/>
    </location>
</feature>
<proteinExistence type="inferred from homology"/>
<accession>F3ZWS1</accession>
<name>F3ZWS1_MAHA5</name>
<reference evidence="7 8" key="2">
    <citation type="journal article" date="2011" name="Stand. Genomic Sci.">
        <title>Complete genome sequence of Mahella australiensis type strain (50-1 BON).</title>
        <authorList>
            <person name="Sikorski J."/>
            <person name="Teshima H."/>
            <person name="Nolan M."/>
            <person name="Lucas S."/>
            <person name="Hammon N."/>
            <person name="Deshpande S."/>
            <person name="Cheng J.F."/>
            <person name="Pitluck S."/>
            <person name="Liolios K."/>
            <person name="Pagani I."/>
            <person name="Ivanova N."/>
            <person name="Huntemann M."/>
            <person name="Mavromatis K."/>
            <person name="Ovchinikova G."/>
            <person name="Pati A."/>
            <person name="Tapia R."/>
            <person name="Han C."/>
            <person name="Goodwin L."/>
            <person name="Chen A."/>
            <person name="Palaniappan K."/>
            <person name="Land M."/>
            <person name="Hauser L."/>
            <person name="Ngatchou-Djao O.D."/>
            <person name="Rohde M."/>
            <person name="Pukall R."/>
            <person name="Spring S."/>
            <person name="Abt B."/>
            <person name="Goker M."/>
            <person name="Detter J.C."/>
            <person name="Woyke T."/>
            <person name="Bristow J."/>
            <person name="Markowitz V."/>
            <person name="Hugenholtz P."/>
            <person name="Eisen J.A."/>
            <person name="Kyrpides N.C."/>
            <person name="Klenk H.P."/>
            <person name="Lapidus A."/>
        </authorList>
    </citation>
    <scope>NUCLEOTIDE SEQUENCE [LARGE SCALE GENOMIC DNA]</scope>
    <source>
        <strain evidence="8">DSM 15567 / CIP 107919 / 50-1 BON</strain>
    </source>
</reference>
<keyword evidence="8" id="KW-1185">Reference proteome</keyword>
<dbReference type="HOGENOM" id="CLU_032903_16_5_9"/>
<evidence type="ECO:0000313" key="7">
    <source>
        <dbReference type="EMBL" id="AEE96514.1"/>
    </source>
</evidence>
<dbReference type="Pfam" id="PF07282">
    <property type="entry name" value="Cas12f1-like_TNB"/>
    <property type="match status" value="1"/>
</dbReference>
<gene>
    <name evidence="7" type="ordered locus">Mahau_1320</name>
</gene>
<comment type="similarity">
    <text evidence="1">In the C-terminal section; belongs to the transposase 35 family.</text>
</comment>
<evidence type="ECO:0000313" key="8">
    <source>
        <dbReference type="Proteomes" id="UP000008457"/>
    </source>
</evidence>
<dbReference type="eggNOG" id="COG0675">
    <property type="taxonomic scope" value="Bacteria"/>
</dbReference>
<keyword evidence="4" id="KW-0233">DNA recombination</keyword>
<dbReference type="NCBIfam" id="NF040570">
    <property type="entry name" value="guided_TnpB"/>
    <property type="match status" value="1"/>
</dbReference>
<dbReference type="AlphaFoldDB" id="F3ZWS1"/>
<organism evidence="7 8">
    <name type="scientific">Mahella australiensis (strain DSM 15567 / CIP 107919 / 50-1 BON)</name>
    <dbReference type="NCBI Taxonomy" id="697281"/>
    <lineage>
        <taxon>Bacteria</taxon>
        <taxon>Bacillati</taxon>
        <taxon>Bacillota</taxon>
        <taxon>Clostridia</taxon>
        <taxon>Thermoanaerobacterales</taxon>
        <taxon>Thermoanaerobacterales Family IV. Incertae Sedis</taxon>
        <taxon>Mahella</taxon>
    </lineage>
</organism>
<feature type="domain" description="Probable transposase IS891/IS1136/IS1341" evidence="5">
    <location>
        <begin position="208"/>
        <end position="328"/>
    </location>
</feature>
<protein>
    <submittedName>
        <fullName evidence="7">Transposase, IS605 OrfB family</fullName>
    </submittedName>
</protein>
<dbReference type="STRING" id="697281.Mahau_1320"/>
<dbReference type="KEGG" id="mas:Mahau_1320"/>
<evidence type="ECO:0000256" key="1">
    <source>
        <dbReference type="ARBA" id="ARBA00008761"/>
    </source>
</evidence>
<dbReference type="Pfam" id="PF01385">
    <property type="entry name" value="OrfB_IS605"/>
    <property type="match status" value="1"/>
</dbReference>
<keyword evidence="2" id="KW-0815">Transposition</keyword>
<dbReference type="Proteomes" id="UP000008457">
    <property type="component" value="Chromosome"/>
</dbReference>
<dbReference type="NCBIfam" id="TIGR01766">
    <property type="entry name" value="IS200/IS605 family accessory protein TnpB-like domain"/>
    <property type="match status" value="1"/>
</dbReference>
<keyword evidence="3" id="KW-0238">DNA-binding</keyword>
<dbReference type="GO" id="GO:0032196">
    <property type="term" value="P:transposition"/>
    <property type="evidence" value="ECO:0007669"/>
    <property type="project" value="UniProtKB-KW"/>
</dbReference>